<evidence type="ECO:0000256" key="6">
    <source>
        <dbReference type="PIRSR" id="PIRSR604254-1"/>
    </source>
</evidence>
<evidence type="ECO:0000256" key="1">
    <source>
        <dbReference type="ARBA" id="ARBA00004141"/>
    </source>
</evidence>
<dbReference type="InterPro" id="IPR004254">
    <property type="entry name" value="AdipoR/HlyIII-related"/>
</dbReference>
<evidence type="ECO:0000256" key="4">
    <source>
        <dbReference type="ARBA" id="ARBA00022989"/>
    </source>
</evidence>
<dbReference type="GO" id="GO:0016020">
    <property type="term" value="C:membrane"/>
    <property type="evidence" value="ECO:0007669"/>
    <property type="project" value="UniProtKB-SubCell"/>
</dbReference>
<dbReference type="GO" id="GO:0046872">
    <property type="term" value="F:metal ion binding"/>
    <property type="evidence" value="ECO:0007669"/>
    <property type="project" value="UniProtKB-KW"/>
</dbReference>
<dbReference type="EMBL" id="JAPEUR010000122">
    <property type="protein sequence ID" value="KAJ4319581.1"/>
    <property type="molecule type" value="Genomic_DNA"/>
</dbReference>
<evidence type="ECO:0000256" key="2">
    <source>
        <dbReference type="ARBA" id="ARBA00007018"/>
    </source>
</evidence>
<comment type="subcellular location">
    <subcellularLocation>
        <location evidence="1">Membrane</location>
        <topology evidence="1">Multi-pass membrane protein</topology>
    </subcellularLocation>
</comment>
<dbReference type="PANTHER" id="PTHR20855">
    <property type="entry name" value="ADIPOR/PROGESTIN RECEPTOR-RELATED"/>
    <property type="match status" value="1"/>
</dbReference>
<reference evidence="8" key="1">
    <citation type="submission" date="2022-10" db="EMBL/GenBank/DDBJ databases">
        <title>Tapping the CABI collections for fungal endophytes: first genome assemblies for Collariella, Neodidymelliopsis, Ascochyta clinopodiicola, Didymella pomorum, Didymosphaeria variabile, Neocosmospora piperis and Neocucurbitaria cava.</title>
        <authorList>
            <person name="Hill R."/>
        </authorList>
    </citation>
    <scope>NUCLEOTIDE SEQUENCE</scope>
    <source>
        <strain evidence="8">IMI 366586</strain>
    </source>
</reference>
<evidence type="ECO:0000313" key="8">
    <source>
        <dbReference type="EMBL" id="KAJ4319581.1"/>
    </source>
</evidence>
<accession>A0A9W8WC62</accession>
<keyword evidence="9" id="KW-1185">Reference proteome</keyword>
<feature type="transmembrane region" description="Helical" evidence="7">
    <location>
        <begin position="95"/>
        <end position="115"/>
    </location>
</feature>
<keyword evidence="6" id="KW-0479">Metal-binding</keyword>
<comment type="caution">
    <text evidence="8">The sequence shown here is derived from an EMBL/GenBank/DDBJ whole genome shotgun (WGS) entry which is preliminary data.</text>
</comment>
<protein>
    <submittedName>
        <fullName evidence="8">Uncharacterized protein</fullName>
    </submittedName>
</protein>
<dbReference type="GO" id="GO:0038023">
    <property type="term" value="F:signaling receptor activity"/>
    <property type="evidence" value="ECO:0007669"/>
    <property type="project" value="TreeGrafter"/>
</dbReference>
<dbReference type="Pfam" id="PF03006">
    <property type="entry name" value="HlyIII"/>
    <property type="match status" value="1"/>
</dbReference>
<dbReference type="GO" id="GO:0006882">
    <property type="term" value="P:intracellular zinc ion homeostasis"/>
    <property type="evidence" value="ECO:0007669"/>
    <property type="project" value="TreeGrafter"/>
</dbReference>
<evidence type="ECO:0000256" key="5">
    <source>
        <dbReference type="ARBA" id="ARBA00023136"/>
    </source>
</evidence>
<dbReference type="PANTHER" id="PTHR20855:SF52">
    <property type="entry name" value="ADIPONECTIN RECEPTOR PROTEIN"/>
    <property type="match status" value="1"/>
</dbReference>
<dbReference type="Proteomes" id="UP001140502">
    <property type="component" value="Unassembled WGS sequence"/>
</dbReference>
<sequence length="142" mass="16494">MEFSAPKADKTTRPVLLSLDKMPEWFRRESNQWILHGYRPISGSAHTSFCSWSYIHNESVNIYSHLIPAVFFLLGEWYLQQYLSSRYPEVTGADFFAFSIFMLAAVTCLSLSATYHTMMNHSQRVERLCLRLDMLGVVIFIL</sequence>
<keyword evidence="6" id="KW-0862">Zinc</keyword>
<comment type="similarity">
    <text evidence="2">Belongs to the ADIPOR family.</text>
</comment>
<evidence type="ECO:0000256" key="7">
    <source>
        <dbReference type="SAM" id="Phobius"/>
    </source>
</evidence>
<evidence type="ECO:0000256" key="3">
    <source>
        <dbReference type="ARBA" id="ARBA00022692"/>
    </source>
</evidence>
<dbReference type="AlphaFoldDB" id="A0A9W8WC62"/>
<feature type="binding site" evidence="6">
    <location>
        <position position="116"/>
    </location>
    <ligand>
        <name>Zn(2+)</name>
        <dbReference type="ChEBI" id="CHEBI:29105"/>
    </ligand>
</feature>
<organism evidence="8 9">
    <name type="scientific">Fusarium piperis</name>
    <dbReference type="NCBI Taxonomy" id="1435070"/>
    <lineage>
        <taxon>Eukaryota</taxon>
        <taxon>Fungi</taxon>
        <taxon>Dikarya</taxon>
        <taxon>Ascomycota</taxon>
        <taxon>Pezizomycotina</taxon>
        <taxon>Sordariomycetes</taxon>
        <taxon>Hypocreomycetidae</taxon>
        <taxon>Hypocreales</taxon>
        <taxon>Nectriaceae</taxon>
        <taxon>Fusarium</taxon>
        <taxon>Fusarium solani species complex</taxon>
    </lineage>
</organism>
<name>A0A9W8WC62_9HYPO</name>
<feature type="non-terminal residue" evidence="8">
    <location>
        <position position="142"/>
    </location>
</feature>
<keyword evidence="3 7" id="KW-0812">Transmembrane</keyword>
<gene>
    <name evidence="8" type="ORF">N0V84_006311</name>
</gene>
<feature type="transmembrane region" description="Helical" evidence="7">
    <location>
        <begin position="62"/>
        <end position="83"/>
    </location>
</feature>
<proteinExistence type="inferred from homology"/>
<dbReference type="OrthoDB" id="529367at2759"/>
<evidence type="ECO:0000313" key="9">
    <source>
        <dbReference type="Proteomes" id="UP001140502"/>
    </source>
</evidence>
<keyword evidence="4 7" id="KW-1133">Transmembrane helix</keyword>
<keyword evidence="5 7" id="KW-0472">Membrane</keyword>